<dbReference type="RefSeq" id="XP_059604463.1">
    <property type="nucleotide sequence ID" value="XM_059750894.1"/>
</dbReference>
<feature type="chain" id="PRO_5044893245" evidence="1">
    <location>
        <begin position="20"/>
        <end position="204"/>
    </location>
</feature>
<dbReference type="VEuPathDB" id="FungiDB:An12g05290"/>
<evidence type="ECO:0000256" key="1">
    <source>
        <dbReference type="SAM" id="SignalP"/>
    </source>
</evidence>
<reference evidence="2" key="1">
    <citation type="submission" date="2025-02" db="EMBL/GenBank/DDBJ databases">
        <authorList>
            <consortium name="NCBI Genome Project"/>
        </authorList>
    </citation>
    <scope>NUCLEOTIDE SEQUENCE</scope>
</reference>
<evidence type="ECO:0000313" key="2">
    <source>
        <dbReference type="RefSeq" id="XP_059604463.1"/>
    </source>
</evidence>
<dbReference type="KEGG" id="ang:An12g05290"/>
<feature type="signal peptide" evidence="1">
    <location>
        <begin position="1"/>
        <end position="19"/>
    </location>
</feature>
<reference evidence="2" key="2">
    <citation type="submission" date="2025-08" db="UniProtKB">
        <authorList>
            <consortium name="RefSeq"/>
        </authorList>
    </citation>
    <scope>IDENTIFICATION</scope>
</reference>
<dbReference type="AlphaFoldDB" id="A0AAJ8BVI1"/>
<accession>A0AAJ8BVI1</accession>
<name>A0AAJ8BVI1_ASPNG</name>
<sequence>MVVFNLKSLVSFLVSDILGIVADNAHMVMNHAGCAATSMADQPHVEKSCILLAEWMLKIEPIHDIYTSSESLLQSLTRSSWGWQNDNPGRLTGSGVEIYQVQDDIRNSSSVRTATQVLVTFSVRMPGTESMVLFPSPSLSPSSWAHAETQTNWLKDLLPERIPYTRILAFCYNANILFGASSAGIKEQAENLLLCLSKERKVRE</sequence>
<dbReference type="GeneID" id="84592570"/>
<protein>
    <submittedName>
        <fullName evidence="2">Uncharacterized protein</fullName>
    </submittedName>
</protein>
<organism evidence="2">
    <name type="scientific">Aspergillus niger</name>
    <dbReference type="NCBI Taxonomy" id="5061"/>
    <lineage>
        <taxon>Eukaryota</taxon>
        <taxon>Fungi</taxon>
        <taxon>Dikarya</taxon>
        <taxon>Ascomycota</taxon>
        <taxon>Pezizomycotina</taxon>
        <taxon>Eurotiomycetes</taxon>
        <taxon>Eurotiomycetidae</taxon>
        <taxon>Eurotiales</taxon>
        <taxon>Aspergillaceae</taxon>
        <taxon>Aspergillus</taxon>
        <taxon>Aspergillus subgen. Circumdati</taxon>
    </lineage>
</organism>
<proteinExistence type="predicted"/>
<gene>
    <name evidence="2" type="ORF">An12g05290</name>
</gene>
<keyword evidence="1" id="KW-0732">Signal</keyword>